<feature type="region of interest" description="Disordered" evidence="1">
    <location>
        <begin position="55"/>
        <end position="107"/>
    </location>
</feature>
<proteinExistence type="predicted"/>
<feature type="domain" description="SPOR" evidence="3">
    <location>
        <begin position="136"/>
        <end position="215"/>
    </location>
</feature>
<dbReference type="PANTHER" id="PTHR38687:SF1">
    <property type="entry name" value="CELL DIVISION PROTEIN DEDD"/>
    <property type="match status" value="1"/>
</dbReference>
<feature type="compositionally biased region" description="Low complexity" evidence="1">
    <location>
        <begin position="82"/>
        <end position="95"/>
    </location>
</feature>
<dbReference type="PANTHER" id="PTHR38687">
    <property type="entry name" value="CELL DIVISION PROTEIN DEDD-RELATED"/>
    <property type="match status" value="1"/>
</dbReference>
<dbReference type="InterPro" id="IPR052521">
    <property type="entry name" value="Cell_div_SPOR-domain"/>
</dbReference>
<dbReference type="Gene3D" id="3.30.70.1070">
    <property type="entry name" value="Sporulation related repeat"/>
    <property type="match status" value="1"/>
</dbReference>
<evidence type="ECO:0000256" key="2">
    <source>
        <dbReference type="SAM" id="Phobius"/>
    </source>
</evidence>
<feature type="transmembrane region" description="Helical" evidence="2">
    <location>
        <begin position="16"/>
        <end position="37"/>
    </location>
</feature>
<comment type="caution">
    <text evidence="4">The sequence shown here is derived from an EMBL/GenBank/DDBJ whole genome shotgun (WGS) entry which is preliminary data.</text>
</comment>
<name>A0ABT8EFE8_9BURK</name>
<keyword evidence="2" id="KW-0812">Transmembrane</keyword>
<dbReference type="RefSeq" id="WP_266122762.1">
    <property type="nucleotide sequence ID" value="NZ_JAJHNU010000001.1"/>
</dbReference>
<keyword evidence="2" id="KW-1133">Transmembrane helix</keyword>
<dbReference type="InterPro" id="IPR007730">
    <property type="entry name" value="SPOR-like_dom"/>
</dbReference>
<evidence type="ECO:0000259" key="3">
    <source>
        <dbReference type="PROSITE" id="PS51724"/>
    </source>
</evidence>
<organism evidence="4 5">
    <name type="scientific">Alcaligenes endophyticus</name>
    <dbReference type="NCBI Taxonomy" id="1929088"/>
    <lineage>
        <taxon>Bacteria</taxon>
        <taxon>Pseudomonadati</taxon>
        <taxon>Pseudomonadota</taxon>
        <taxon>Betaproteobacteria</taxon>
        <taxon>Burkholderiales</taxon>
        <taxon>Alcaligenaceae</taxon>
        <taxon>Alcaligenes</taxon>
    </lineage>
</organism>
<dbReference type="PROSITE" id="PS51724">
    <property type="entry name" value="SPOR"/>
    <property type="match status" value="1"/>
</dbReference>
<keyword evidence="5" id="KW-1185">Reference proteome</keyword>
<evidence type="ECO:0000313" key="5">
    <source>
        <dbReference type="Proteomes" id="UP001168613"/>
    </source>
</evidence>
<sequence length="215" mass="22591">MARARKTTSGSKGNTFSGVFIGLILGLAAALLVALFVTKAPLPFVDRFSREPEKVTLPPAQQAPDPNQSLYSQTPPAIVPGTTLPSVTPPTITTPVAPPPSGAPSKADTDELNKLIANLPPPMASPAPPKPAPAAKAPTLTYYLQAGAFSKTQDADAMAARLLMLGLNAHIQKGELNGASIHRVRLGPFQGLDEMNRVRSKLSDEKIDTSVVRSQ</sequence>
<dbReference type="SUPFAM" id="SSF110997">
    <property type="entry name" value="Sporulation related repeat"/>
    <property type="match status" value="1"/>
</dbReference>
<dbReference type="Proteomes" id="UP001168613">
    <property type="component" value="Unassembled WGS sequence"/>
</dbReference>
<accession>A0ABT8EFE8</accession>
<dbReference type="InterPro" id="IPR036680">
    <property type="entry name" value="SPOR-like_sf"/>
</dbReference>
<protein>
    <submittedName>
        <fullName evidence="4">SPOR domain-containing protein</fullName>
    </submittedName>
</protein>
<reference evidence="4" key="1">
    <citation type="submission" date="2021-11" db="EMBL/GenBank/DDBJ databases">
        <title>Draft genome sequence of Alcaligenes endophyticus type strain CCUG 75668T.</title>
        <authorList>
            <person name="Salva-Serra F."/>
            <person name="Duran R.E."/>
            <person name="Seeger M."/>
            <person name="Moore E.R.B."/>
            <person name="Jaen-Luchoro D."/>
        </authorList>
    </citation>
    <scope>NUCLEOTIDE SEQUENCE</scope>
    <source>
        <strain evidence="4">CCUG 75668</strain>
    </source>
</reference>
<keyword evidence="2" id="KW-0472">Membrane</keyword>
<dbReference type="EMBL" id="JAJHNU010000001">
    <property type="protein sequence ID" value="MDN4119900.1"/>
    <property type="molecule type" value="Genomic_DNA"/>
</dbReference>
<evidence type="ECO:0000256" key="1">
    <source>
        <dbReference type="SAM" id="MobiDB-lite"/>
    </source>
</evidence>
<gene>
    <name evidence="4" type="ORF">LMS43_01225</name>
</gene>
<dbReference type="Pfam" id="PF05036">
    <property type="entry name" value="SPOR"/>
    <property type="match status" value="1"/>
</dbReference>
<feature type="compositionally biased region" description="Polar residues" evidence="1">
    <location>
        <begin position="64"/>
        <end position="75"/>
    </location>
</feature>
<evidence type="ECO:0000313" key="4">
    <source>
        <dbReference type="EMBL" id="MDN4119900.1"/>
    </source>
</evidence>